<keyword evidence="2 13" id="KW-0436">Ligase</keyword>
<dbReference type="GO" id="GO:0047676">
    <property type="term" value="F:arachidonate-CoA ligase activity"/>
    <property type="evidence" value="ECO:0007669"/>
    <property type="project" value="UniProtKB-EC"/>
</dbReference>
<dbReference type="PROSITE" id="PS00455">
    <property type="entry name" value="AMP_BINDING"/>
    <property type="match status" value="1"/>
</dbReference>
<proteinExistence type="inferred from homology"/>
<comment type="catalytic activity">
    <reaction evidence="12">
        <text>hexadecanoate + ATP + CoA = hexadecanoyl-CoA + AMP + diphosphate</text>
        <dbReference type="Rhea" id="RHEA:30751"/>
        <dbReference type="ChEBI" id="CHEBI:7896"/>
        <dbReference type="ChEBI" id="CHEBI:30616"/>
        <dbReference type="ChEBI" id="CHEBI:33019"/>
        <dbReference type="ChEBI" id="CHEBI:57287"/>
        <dbReference type="ChEBI" id="CHEBI:57379"/>
        <dbReference type="ChEBI" id="CHEBI:456215"/>
    </reaction>
    <physiologicalReaction direction="left-to-right" evidence="12">
        <dbReference type="Rhea" id="RHEA:30752"/>
    </physiologicalReaction>
</comment>
<reference evidence="16" key="1">
    <citation type="journal article" date="2020" name="bioRxiv">
        <title>Chromosome-level reference genome of the European wasp spider Argiope bruennichi: a resource for studies on range expansion and evolutionary adaptation.</title>
        <authorList>
            <person name="Sheffer M.M."/>
            <person name="Hoppe A."/>
            <person name="Krehenwinkel H."/>
            <person name="Uhl G."/>
            <person name="Kuss A.W."/>
            <person name="Jensen L."/>
            <person name="Jensen C."/>
            <person name="Gillespie R.G."/>
            <person name="Hoff K.J."/>
            <person name="Prost S."/>
        </authorList>
    </citation>
    <scope>NUCLEOTIDE SEQUENCE</scope>
</reference>
<keyword evidence="13" id="KW-0443">Lipid metabolism</keyword>
<comment type="caution">
    <text evidence="16">The sequence shown here is derived from an EMBL/GenBank/DDBJ whole genome shotgun (WGS) entry which is preliminary data.</text>
</comment>
<comment type="catalytic activity">
    <reaction evidence="7">
        <text>a long-chain fatty acid + ATP + CoA = a long-chain fatty acyl-CoA + AMP + diphosphate</text>
        <dbReference type="Rhea" id="RHEA:15421"/>
        <dbReference type="ChEBI" id="CHEBI:30616"/>
        <dbReference type="ChEBI" id="CHEBI:33019"/>
        <dbReference type="ChEBI" id="CHEBI:57287"/>
        <dbReference type="ChEBI" id="CHEBI:57560"/>
        <dbReference type="ChEBI" id="CHEBI:83139"/>
        <dbReference type="ChEBI" id="CHEBI:456215"/>
        <dbReference type="EC" id="6.2.1.3"/>
    </reaction>
    <physiologicalReaction direction="left-to-right" evidence="7">
        <dbReference type="Rhea" id="RHEA:15422"/>
    </physiologicalReaction>
</comment>
<evidence type="ECO:0000256" key="10">
    <source>
        <dbReference type="ARBA" id="ARBA00024548"/>
    </source>
</evidence>
<dbReference type="AlphaFoldDB" id="A0A8T0F100"/>
<dbReference type="InterPro" id="IPR020845">
    <property type="entry name" value="AMP-binding_CS"/>
</dbReference>
<evidence type="ECO:0000256" key="13">
    <source>
        <dbReference type="RuleBase" id="RU369030"/>
    </source>
</evidence>
<evidence type="ECO:0000256" key="2">
    <source>
        <dbReference type="ARBA" id="ARBA00022598"/>
    </source>
</evidence>
<comment type="catalytic activity">
    <reaction evidence="10">
        <text>(5Z,8Z,11Z,14Z)-eicosatetraenoate + ATP + CoA = (5Z,8Z,11Z,14Z)-eicosatetraenoyl-CoA + AMP + diphosphate</text>
        <dbReference type="Rhea" id="RHEA:19713"/>
        <dbReference type="ChEBI" id="CHEBI:30616"/>
        <dbReference type="ChEBI" id="CHEBI:32395"/>
        <dbReference type="ChEBI" id="CHEBI:33019"/>
        <dbReference type="ChEBI" id="CHEBI:57287"/>
        <dbReference type="ChEBI" id="CHEBI:57368"/>
        <dbReference type="ChEBI" id="CHEBI:456215"/>
        <dbReference type="EC" id="6.2.1.15"/>
    </reaction>
    <physiologicalReaction direction="left-to-right" evidence="10">
        <dbReference type="Rhea" id="RHEA:19714"/>
    </physiologicalReaction>
</comment>
<evidence type="ECO:0000256" key="1">
    <source>
        <dbReference type="ARBA" id="ARBA00006432"/>
    </source>
</evidence>
<evidence type="ECO:0000313" key="16">
    <source>
        <dbReference type="EMBL" id="KAF8782232.1"/>
    </source>
</evidence>
<dbReference type="Pfam" id="PF00501">
    <property type="entry name" value="AMP-binding"/>
    <property type="match status" value="1"/>
</dbReference>
<evidence type="ECO:0000256" key="11">
    <source>
        <dbReference type="ARBA" id="ARBA00024565"/>
    </source>
</evidence>
<dbReference type="GO" id="GO:0005783">
    <property type="term" value="C:endoplasmic reticulum"/>
    <property type="evidence" value="ECO:0007669"/>
    <property type="project" value="TreeGrafter"/>
</dbReference>
<comment type="catalytic activity">
    <reaction evidence="11">
        <text>(E)-hexadec-2-enoate + ATP + CoA = (2E)-hexadecenoyl-CoA + AMP + diphosphate</text>
        <dbReference type="Rhea" id="RHEA:36139"/>
        <dbReference type="ChEBI" id="CHEBI:30616"/>
        <dbReference type="ChEBI" id="CHEBI:33019"/>
        <dbReference type="ChEBI" id="CHEBI:57287"/>
        <dbReference type="ChEBI" id="CHEBI:61526"/>
        <dbReference type="ChEBI" id="CHEBI:72745"/>
        <dbReference type="ChEBI" id="CHEBI:456215"/>
    </reaction>
    <physiologicalReaction direction="left-to-right" evidence="11">
        <dbReference type="Rhea" id="RHEA:36140"/>
    </physiologicalReaction>
</comment>
<gene>
    <name evidence="16" type="ORF">HNY73_012544</name>
</gene>
<keyword evidence="14" id="KW-0472">Membrane</keyword>
<evidence type="ECO:0000313" key="17">
    <source>
        <dbReference type="Proteomes" id="UP000807504"/>
    </source>
</evidence>
<evidence type="ECO:0000256" key="9">
    <source>
        <dbReference type="ARBA" id="ARBA00024532"/>
    </source>
</evidence>
<dbReference type="GO" id="GO:0005524">
    <property type="term" value="F:ATP binding"/>
    <property type="evidence" value="ECO:0007669"/>
    <property type="project" value="UniProtKB-KW"/>
</dbReference>
<comment type="catalytic activity">
    <reaction evidence="9">
        <text>15-hydroxy-(5Z,8Z,11Z,13E)-eicosatetraenoate + ATP + CoA = 15-hydroxy-(5Z,8Z,11Z,13E)-eicosatetraenoyl-CoA + AMP + diphosphate</text>
        <dbReference type="Rhea" id="RHEA:52116"/>
        <dbReference type="ChEBI" id="CHEBI:30616"/>
        <dbReference type="ChEBI" id="CHEBI:33019"/>
        <dbReference type="ChEBI" id="CHEBI:57287"/>
        <dbReference type="ChEBI" id="CHEBI:78832"/>
        <dbReference type="ChEBI" id="CHEBI:136409"/>
        <dbReference type="ChEBI" id="CHEBI:456215"/>
    </reaction>
    <physiologicalReaction direction="left-to-right" evidence="9">
        <dbReference type="Rhea" id="RHEA:52117"/>
    </physiologicalReaction>
</comment>
<dbReference type="CDD" id="cd05927">
    <property type="entry name" value="LC-FACS_euk"/>
    <property type="match status" value="1"/>
</dbReference>
<dbReference type="InterPro" id="IPR045311">
    <property type="entry name" value="LC-FACS_euk"/>
</dbReference>
<feature type="transmembrane region" description="Helical" evidence="14">
    <location>
        <begin position="7"/>
        <end position="29"/>
    </location>
</feature>
<accession>A0A8T0F100</accession>
<evidence type="ECO:0000259" key="15">
    <source>
        <dbReference type="Pfam" id="PF00501"/>
    </source>
</evidence>
<comment type="catalytic activity">
    <reaction evidence="8">
        <text>12-hydroxy-(5Z,8Z,10E,14Z)-eicosatetraenoate + ATP + CoA = 12-hydroxy-(5Z,8Z,10E,14Z)-eicosatetraenoyl-CoA + AMP + diphosphate</text>
        <dbReference type="Rhea" id="RHEA:52112"/>
        <dbReference type="ChEBI" id="CHEBI:30616"/>
        <dbReference type="ChEBI" id="CHEBI:33019"/>
        <dbReference type="ChEBI" id="CHEBI:57287"/>
        <dbReference type="ChEBI" id="CHEBI:90718"/>
        <dbReference type="ChEBI" id="CHEBI:136408"/>
        <dbReference type="ChEBI" id="CHEBI:456215"/>
    </reaction>
    <physiologicalReaction direction="left-to-right" evidence="8">
        <dbReference type="Rhea" id="RHEA:52113"/>
    </physiologicalReaction>
</comment>
<evidence type="ECO:0000256" key="8">
    <source>
        <dbReference type="ARBA" id="ARBA00024495"/>
    </source>
</evidence>
<feature type="domain" description="AMP-dependent synthetase/ligase" evidence="15">
    <location>
        <begin position="103"/>
        <end position="504"/>
    </location>
</feature>
<dbReference type="EMBL" id="JABXBU010001863">
    <property type="protein sequence ID" value="KAF8782232.1"/>
    <property type="molecule type" value="Genomic_DNA"/>
</dbReference>
<evidence type="ECO:0000256" key="7">
    <source>
        <dbReference type="ARBA" id="ARBA00024484"/>
    </source>
</evidence>
<dbReference type="InterPro" id="IPR042099">
    <property type="entry name" value="ANL_N_sf"/>
</dbReference>
<dbReference type="Proteomes" id="UP000807504">
    <property type="component" value="Unassembled WGS sequence"/>
</dbReference>
<keyword evidence="17" id="KW-1185">Reference proteome</keyword>
<evidence type="ECO:0000256" key="6">
    <source>
        <dbReference type="ARBA" id="ARBA00024469"/>
    </source>
</evidence>
<evidence type="ECO:0000256" key="14">
    <source>
        <dbReference type="SAM" id="Phobius"/>
    </source>
</evidence>
<evidence type="ECO:0000256" key="12">
    <source>
        <dbReference type="ARBA" id="ARBA00049139"/>
    </source>
</evidence>
<reference evidence="16" key="2">
    <citation type="submission" date="2020-06" db="EMBL/GenBank/DDBJ databases">
        <authorList>
            <person name="Sheffer M."/>
        </authorList>
    </citation>
    <scope>NUCLEOTIDE SEQUENCE</scope>
</reference>
<sequence>MEDYLQYIGSVMGAAALSGAAAVATSFYMSTLPPPLTPTVDLTKQSKELPGPEKARTSRYYPDGKLLEYCFEDARTLYQIMHRGAKISNNGPCLGWRPAKDSSYVFMTYNEVLERVKNFSSGLIHFGMKPGQETFVGIYARNSPEWVISEHACFRQSAVLVPLYDTLGPNACSYIINQATIKLVICDDESKVKSILNEAKNTPQLKQIIVVNKVSDAIKVQAKTLGLQLISFKEVEEAGKVHSCERLVPTPQNIATICYTSGTTGDPKGVVLSHANIIACSSAVILVMGVHGPKASDCLISYLPLAHMFERVCQVLVYMTGGSVGFSQGNIKLLTDDIKTLKPTFIPAVPRLLNRIYDQIQNGVQGSKLKKWIMDMALLSKQAELERHIVTNRSVWDRFVFKPVQESLGGRVRLMVTGSAPLASNVLTFLRCALGCTIIEGYGQTECVAPSTMTLVGDYSVGHVGPPLPCCHIKLVDVPEMEYYAINGQGEICIKGLNVFQGYLKDPVKTAETIDEEGWLHTGDIGMWMENGALRIVDRKKHIFKLAQGEYIAPEKIENIYLTSQYVAQIFVYGESLKACLVGIIVPEERAIRNWCKLNEIEGSWKEICQNEAVKKMILTDITELGKKAGLKSFEQIKDLYLHPELFTIENGLLTPTLKTKRPDCKKVFMPQIDAMYKNLV</sequence>
<evidence type="ECO:0000256" key="5">
    <source>
        <dbReference type="ARBA" id="ARBA00022840"/>
    </source>
</evidence>
<dbReference type="PANTHER" id="PTHR43272:SF107">
    <property type="entry name" value="LONG-CHAIN-FATTY-ACID--COA LIGASE 5"/>
    <property type="match status" value="1"/>
</dbReference>
<dbReference type="EC" id="6.2.1.3" evidence="13"/>
<dbReference type="PANTHER" id="PTHR43272">
    <property type="entry name" value="LONG-CHAIN-FATTY-ACID--COA LIGASE"/>
    <property type="match status" value="1"/>
</dbReference>
<name>A0A8T0F100_ARGBR</name>
<keyword evidence="4 13" id="KW-0276">Fatty acid metabolism</keyword>
<dbReference type="Gene3D" id="3.40.50.12780">
    <property type="entry name" value="N-terminal domain of ligase-like"/>
    <property type="match status" value="1"/>
</dbReference>
<comment type="function">
    <text evidence="13">Catalyzes the conversion of long-chain fatty acids to their active form acyl-CoAs for both synthesis of cellular lipids, and degradation via beta-oxidation.</text>
</comment>
<keyword evidence="14" id="KW-0812">Transmembrane</keyword>
<organism evidence="16 17">
    <name type="scientific">Argiope bruennichi</name>
    <name type="common">Wasp spider</name>
    <name type="synonym">Aranea bruennichi</name>
    <dbReference type="NCBI Taxonomy" id="94029"/>
    <lineage>
        <taxon>Eukaryota</taxon>
        <taxon>Metazoa</taxon>
        <taxon>Ecdysozoa</taxon>
        <taxon>Arthropoda</taxon>
        <taxon>Chelicerata</taxon>
        <taxon>Arachnida</taxon>
        <taxon>Araneae</taxon>
        <taxon>Araneomorphae</taxon>
        <taxon>Entelegynae</taxon>
        <taxon>Araneoidea</taxon>
        <taxon>Araneidae</taxon>
        <taxon>Argiope</taxon>
    </lineage>
</organism>
<keyword evidence="3 13" id="KW-0547">Nucleotide-binding</keyword>
<evidence type="ECO:0000256" key="3">
    <source>
        <dbReference type="ARBA" id="ARBA00022741"/>
    </source>
</evidence>
<dbReference type="SUPFAM" id="SSF56801">
    <property type="entry name" value="Acetyl-CoA synthetase-like"/>
    <property type="match status" value="1"/>
</dbReference>
<protein>
    <recommendedName>
        <fullName evidence="13">Long-chain-fatty-acid--CoA ligase</fullName>
        <ecNumber evidence="13">6.2.1.3</ecNumber>
    </recommendedName>
</protein>
<comment type="catalytic activity">
    <reaction evidence="6">
        <text>5-hydroxy-(6E,8Z,11Z,14Z)-eicosatetraenoate + ATP + CoA = 5-hydroxy-(6E,8Z,11Z,14Z)-eicosatetraenoyl-CoA + AMP + diphosphate</text>
        <dbReference type="Rhea" id="RHEA:52108"/>
        <dbReference type="ChEBI" id="CHEBI:30616"/>
        <dbReference type="ChEBI" id="CHEBI:33019"/>
        <dbReference type="ChEBI" id="CHEBI:57287"/>
        <dbReference type="ChEBI" id="CHEBI:65341"/>
        <dbReference type="ChEBI" id="CHEBI:136407"/>
        <dbReference type="ChEBI" id="CHEBI:456215"/>
    </reaction>
    <physiologicalReaction direction="left-to-right" evidence="6">
        <dbReference type="Rhea" id="RHEA:52109"/>
    </physiologicalReaction>
</comment>
<keyword evidence="5 13" id="KW-0067">ATP-binding</keyword>
<dbReference type="GO" id="GO:0016020">
    <property type="term" value="C:membrane"/>
    <property type="evidence" value="ECO:0007669"/>
    <property type="project" value="TreeGrafter"/>
</dbReference>
<dbReference type="InterPro" id="IPR000873">
    <property type="entry name" value="AMP-dep_synth/lig_dom"/>
</dbReference>
<evidence type="ECO:0000256" key="4">
    <source>
        <dbReference type="ARBA" id="ARBA00022832"/>
    </source>
</evidence>
<keyword evidence="14" id="KW-1133">Transmembrane helix</keyword>
<comment type="similarity">
    <text evidence="1 13">Belongs to the ATP-dependent AMP-binding enzyme family.</text>
</comment>